<dbReference type="RefSeq" id="WP_113613961.1">
    <property type="nucleotide sequence ID" value="NZ_QFFJ01000001.1"/>
</dbReference>
<evidence type="ECO:0000313" key="3">
    <source>
        <dbReference type="Proteomes" id="UP000253410"/>
    </source>
</evidence>
<dbReference type="SUPFAM" id="SSF53335">
    <property type="entry name" value="S-adenosyl-L-methionine-dependent methyltransferases"/>
    <property type="match status" value="1"/>
</dbReference>
<sequence>MNNVKNIAGKIVSALFPRIRYSVMAYSSEGEDLILKRIFEKKKKGVYVDIGAHHPFRFSNTYLFYKRNWRGINIDPLPGTQALFNKYRPKDINLEMGVSGVLQELTYAIFNEPALNTFSAEKVLEYTQEPCYQVIDRKKVETRPLADILDHYLDPGTPIDFITIDAEGMDLEVLRSNNWDKYRPSYVLVESQPFELEKEGDSELLCLMREMGYSIFAKTYYTYFFRNNRLKGNEWL</sequence>
<comment type="caution">
    <text evidence="2">The sequence shown here is derived from an EMBL/GenBank/DDBJ whole genome shotgun (WGS) entry which is preliminary data.</text>
</comment>
<feature type="domain" description="Methyltransferase FkbM" evidence="1">
    <location>
        <begin position="49"/>
        <end position="214"/>
    </location>
</feature>
<reference evidence="2 3" key="1">
    <citation type="submission" date="2018-05" db="EMBL/GenBank/DDBJ databases">
        <title>Chitinophaga sp. K3CV102501T nov., isolated from isolated from a monsoon evergreen broad-leaved forest soil.</title>
        <authorList>
            <person name="Lv Y."/>
        </authorList>
    </citation>
    <scope>NUCLEOTIDE SEQUENCE [LARGE SCALE GENOMIC DNA]</scope>
    <source>
        <strain evidence="2 3">GDMCC 1.1325</strain>
    </source>
</reference>
<dbReference type="InterPro" id="IPR053202">
    <property type="entry name" value="EGF_Rcpt_Signaling_Reg"/>
</dbReference>
<dbReference type="GO" id="GO:0032259">
    <property type="term" value="P:methylation"/>
    <property type="evidence" value="ECO:0007669"/>
    <property type="project" value="UniProtKB-KW"/>
</dbReference>
<dbReference type="InterPro" id="IPR006342">
    <property type="entry name" value="FkbM_mtfrase"/>
</dbReference>
<accession>A0A365Y0K3</accession>
<dbReference type="EMBL" id="QFFJ01000001">
    <property type="protein sequence ID" value="RBL91365.1"/>
    <property type="molecule type" value="Genomic_DNA"/>
</dbReference>
<keyword evidence="2" id="KW-0808">Transferase</keyword>
<gene>
    <name evidence="2" type="ORF">DF182_01710</name>
</gene>
<dbReference type="Pfam" id="PF05050">
    <property type="entry name" value="Methyltransf_21"/>
    <property type="match status" value="1"/>
</dbReference>
<proteinExistence type="predicted"/>
<evidence type="ECO:0000313" key="2">
    <source>
        <dbReference type="EMBL" id="RBL91365.1"/>
    </source>
</evidence>
<dbReference type="GO" id="GO:0006888">
    <property type="term" value="P:endoplasmic reticulum to Golgi vesicle-mediated transport"/>
    <property type="evidence" value="ECO:0007669"/>
    <property type="project" value="TreeGrafter"/>
</dbReference>
<dbReference type="PANTHER" id="PTHR34009:SF2">
    <property type="entry name" value="PROTEIN STAR"/>
    <property type="match status" value="1"/>
</dbReference>
<dbReference type="PANTHER" id="PTHR34009">
    <property type="entry name" value="PROTEIN STAR"/>
    <property type="match status" value="1"/>
</dbReference>
<dbReference type="GO" id="GO:0005737">
    <property type="term" value="C:cytoplasm"/>
    <property type="evidence" value="ECO:0007669"/>
    <property type="project" value="GOC"/>
</dbReference>
<dbReference type="Gene3D" id="3.40.50.150">
    <property type="entry name" value="Vaccinia Virus protein VP39"/>
    <property type="match status" value="1"/>
</dbReference>
<dbReference type="GO" id="GO:0016197">
    <property type="term" value="P:endosomal transport"/>
    <property type="evidence" value="ECO:0007669"/>
    <property type="project" value="TreeGrafter"/>
</dbReference>
<dbReference type="OrthoDB" id="9801609at2"/>
<dbReference type="GO" id="GO:0008168">
    <property type="term" value="F:methyltransferase activity"/>
    <property type="evidence" value="ECO:0007669"/>
    <property type="project" value="UniProtKB-KW"/>
</dbReference>
<keyword evidence="2" id="KW-0489">Methyltransferase</keyword>
<keyword evidence="3" id="KW-1185">Reference proteome</keyword>
<dbReference type="Proteomes" id="UP000253410">
    <property type="component" value="Unassembled WGS sequence"/>
</dbReference>
<name>A0A365Y0K3_9BACT</name>
<protein>
    <submittedName>
        <fullName evidence="2">SAM-dependent methyltransferase</fullName>
    </submittedName>
</protein>
<dbReference type="AlphaFoldDB" id="A0A365Y0K3"/>
<dbReference type="GO" id="GO:0005886">
    <property type="term" value="C:plasma membrane"/>
    <property type="evidence" value="ECO:0007669"/>
    <property type="project" value="TreeGrafter"/>
</dbReference>
<organism evidence="2 3">
    <name type="scientific">Chitinophaga flava</name>
    <dbReference type="NCBI Taxonomy" id="2259036"/>
    <lineage>
        <taxon>Bacteria</taxon>
        <taxon>Pseudomonadati</taxon>
        <taxon>Bacteroidota</taxon>
        <taxon>Chitinophagia</taxon>
        <taxon>Chitinophagales</taxon>
        <taxon>Chitinophagaceae</taxon>
        <taxon>Chitinophaga</taxon>
    </lineage>
</organism>
<evidence type="ECO:0000259" key="1">
    <source>
        <dbReference type="Pfam" id="PF05050"/>
    </source>
</evidence>
<dbReference type="InterPro" id="IPR029063">
    <property type="entry name" value="SAM-dependent_MTases_sf"/>
</dbReference>